<dbReference type="AlphaFoldDB" id="A0A0F2M2S7"/>
<accession>A0A0F2M2S7</accession>
<evidence type="ECO:0000313" key="1">
    <source>
        <dbReference type="EMBL" id="KJR83997.1"/>
    </source>
</evidence>
<dbReference type="Proteomes" id="UP000033710">
    <property type="component" value="Unassembled WGS sequence"/>
</dbReference>
<comment type="caution">
    <text evidence="1">The sequence shown here is derived from an EMBL/GenBank/DDBJ whole genome shotgun (WGS) entry which is preliminary data.</text>
</comment>
<dbReference type="GeneID" id="27662611"/>
<proteinExistence type="predicted"/>
<dbReference type="KEGG" id="ssck:SPSK_00363"/>
<organism evidence="1 2">
    <name type="scientific">Sporothrix schenckii 1099-18</name>
    <dbReference type="NCBI Taxonomy" id="1397361"/>
    <lineage>
        <taxon>Eukaryota</taxon>
        <taxon>Fungi</taxon>
        <taxon>Dikarya</taxon>
        <taxon>Ascomycota</taxon>
        <taxon>Pezizomycotina</taxon>
        <taxon>Sordariomycetes</taxon>
        <taxon>Sordariomycetidae</taxon>
        <taxon>Ophiostomatales</taxon>
        <taxon>Ophiostomataceae</taxon>
        <taxon>Sporothrix</taxon>
    </lineage>
</organism>
<dbReference type="RefSeq" id="XP_016586673.1">
    <property type="nucleotide sequence ID" value="XM_016727334.1"/>
</dbReference>
<sequence>MQRNVNCEMLPPYSRDGKNVVAHLPLRILLPRNMEKLGMTLGEATGFAAGKYRVPLVAKEKARRRLRLHGN</sequence>
<reference evidence="1 2" key="1">
    <citation type="journal article" date="2014" name="BMC Genomics">
        <title>Comparative genomics of the major fungal agents of human and animal Sporotrichosis: Sporothrix schenckii and Sporothrix brasiliensis.</title>
        <authorList>
            <person name="Teixeira M.M."/>
            <person name="de Almeida L.G."/>
            <person name="Kubitschek-Barreira P."/>
            <person name="Alves F.L."/>
            <person name="Kioshima E.S."/>
            <person name="Abadio A.K."/>
            <person name="Fernandes L."/>
            <person name="Derengowski L.S."/>
            <person name="Ferreira K.S."/>
            <person name="Souza R.C."/>
            <person name="Ruiz J.C."/>
            <person name="de Andrade N.C."/>
            <person name="Paes H.C."/>
            <person name="Nicola A.M."/>
            <person name="Albuquerque P."/>
            <person name="Gerber A.L."/>
            <person name="Martins V.P."/>
            <person name="Peconick L.D."/>
            <person name="Neto A.V."/>
            <person name="Chaucanez C.B."/>
            <person name="Silva P.A."/>
            <person name="Cunha O.L."/>
            <person name="de Oliveira F.F."/>
            <person name="dos Santos T.C."/>
            <person name="Barros A.L."/>
            <person name="Soares M.A."/>
            <person name="de Oliveira L.M."/>
            <person name="Marini M.M."/>
            <person name="Villalobos-Duno H."/>
            <person name="Cunha M.M."/>
            <person name="de Hoog S."/>
            <person name="da Silveira J.F."/>
            <person name="Henrissat B."/>
            <person name="Nino-Vega G.A."/>
            <person name="Cisalpino P.S."/>
            <person name="Mora-Montes H.M."/>
            <person name="Almeida S.R."/>
            <person name="Stajich J.E."/>
            <person name="Lopes-Bezerra L.M."/>
            <person name="Vasconcelos A.T."/>
            <person name="Felipe M.S."/>
        </authorList>
    </citation>
    <scope>NUCLEOTIDE SEQUENCE [LARGE SCALE GENOMIC DNA]</scope>
    <source>
        <strain evidence="1 2">1099-18</strain>
    </source>
</reference>
<dbReference type="VEuPathDB" id="FungiDB:SPSK_00363"/>
<protein>
    <submittedName>
        <fullName evidence="1">Uncharacterized protein</fullName>
    </submittedName>
</protein>
<name>A0A0F2M2S7_SPOSC</name>
<evidence type="ECO:0000313" key="2">
    <source>
        <dbReference type="Proteomes" id="UP000033710"/>
    </source>
</evidence>
<gene>
    <name evidence="1" type="ORF">SPSK_00363</name>
</gene>
<dbReference type="EMBL" id="AXCR01000008">
    <property type="protein sequence ID" value="KJR83997.1"/>
    <property type="molecule type" value="Genomic_DNA"/>
</dbReference>
<reference evidence="1 2" key="2">
    <citation type="journal article" date="2015" name="Eukaryot. Cell">
        <title>Asexual propagation of a virulent clone complex in a human and feline outbreak of sporotrichosis.</title>
        <authorList>
            <person name="Teixeira Mde M."/>
            <person name="Rodrigues A.M."/>
            <person name="Tsui C.K."/>
            <person name="de Almeida L.G."/>
            <person name="Van Diepeningen A.D."/>
            <person name="van den Ende B.G."/>
            <person name="Fernandes G.F."/>
            <person name="Kano R."/>
            <person name="Hamelin R.C."/>
            <person name="Lopes-Bezerra L.M."/>
            <person name="Vasconcelos A.T."/>
            <person name="de Hoog S."/>
            <person name="de Camargo Z.P."/>
            <person name="Felipe M.S."/>
        </authorList>
    </citation>
    <scope>NUCLEOTIDE SEQUENCE [LARGE SCALE GENOMIC DNA]</scope>
    <source>
        <strain evidence="1 2">1099-18</strain>
    </source>
</reference>